<keyword evidence="8 10" id="KW-0472">Membrane</keyword>
<evidence type="ECO:0000256" key="2">
    <source>
        <dbReference type="ARBA" id="ARBA00007255"/>
    </source>
</evidence>
<evidence type="ECO:0000256" key="4">
    <source>
        <dbReference type="ARBA" id="ARBA00022723"/>
    </source>
</evidence>
<feature type="compositionally biased region" description="Polar residues" evidence="11">
    <location>
        <begin position="62"/>
        <end position="80"/>
    </location>
</feature>
<dbReference type="InterPro" id="IPR000511">
    <property type="entry name" value="Holocyt_c/c1_synthase"/>
</dbReference>
<dbReference type="HOGENOM" id="CLU_048602_1_2_1"/>
<evidence type="ECO:0000313" key="13">
    <source>
        <dbReference type="Proteomes" id="UP000024837"/>
    </source>
</evidence>
<keyword evidence="4 10" id="KW-0479">Metal-binding</keyword>
<keyword evidence="7 10" id="KW-0496">Mitochondrion</keyword>
<keyword evidence="9 10" id="KW-0456">Lyase</keyword>
<dbReference type="GO" id="GO:0004408">
    <property type="term" value="F:holocytochrome-c synthase activity"/>
    <property type="evidence" value="ECO:0007669"/>
    <property type="project" value="UniProtKB-EC"/>
</dbReference>
<evidence type="ECO:0000256" key="9">
    <source>
        <dbReference type="ARBA" id="ARBA00023239"/>
    </source>
</evidence>
<name>W7HNS7_9PEZI</name>
<dbReference type="GO" id="GO:0005758">
    <property type="term" value="C:mitochondrial intermembrane space"/>
    <property type="evidence" value="ECO:0007669"/>
    <property type="project" value="EnsemblFungi"/>
</dbReference>
<accession>W7HNS7</accession>
<comment type="subcellular location">
    <subcellularLocation>
        <location evidence="1 10">Mitochondrion inner membrane</location>
    </subcellularLocation>
</comment>
<feature type="compositionally biased region" description="Polar residues" evidence="11">
    <location>
        <begin position="1"/>
        <end position="14"/>
    </location>
</feature>
<dbReference type="GO" id="GO:0005743">
    <property type="term" value="C:mitochondrial inner membrane"/>
    <property type="evidence" value="ECO:0007669"/>
    <property type="project" value="UniProtKB-SubCell"/>
</dbReference>
<dbReference type="EC" id="4.4.1.17" evidence="10"/>
<gene>
    <name evidence="12" type="ORF">DRE_05073</name>
</gene>
<evidence type="ECO:0000256" key="3">
    <source>
        <dbReference type="ARBA" id="ARBA00022617"/>
    </source>
</evidence>
<protein>
    <recommendedName>
        <fullName evidence="10">Holocytochrome c-type synthase</fullName>
        <ecNumber evidence="10">4.4.1.17</ecNumber>
    </recommendedName>
</protein>
<reference evidence="12 13" key="1">
    <citation type="submission" date="2013-05" db="EMBL/GenBank/DDBJ databases">
        <title>Drechslerella stenobrocha genome reveals carnivorous origination and mechanical trapping mechanism of predatory fungi.</title>
        <authorList>
            <person name="Liu X."/>
            <person name="Zhang W."/>
            <person name="Liu K."/>
        </authorList>
    </citation>
    <scope>NUCLEOTIDE SEQUENCE [LARGE SCALE GENOMIC DNA]</scope>
    <source>
        <strain evidence="12 13">248</strain>
    </source>
</reference>
<dbReference type="GO" id="GO:0046872">
    <property type="term" value="F:metal ion binding"/>
    <property type="evidence" value="ECO:0007669"/>
    <property type="project" value="UniProtKB-KW"/>
</dbReference>
<keyword evidence="5 10" id="KW-0999">Mitochondrion inner membrane</keyword>
<evidence type="ECO:0000313" key="12">
    <source>
        <dbReference type="EMBL" id="EWC45736.1"/>
    </source>
</evidence>
<evidence type="ECO:0000256" key="10">
    <source>
        <dbReference type="RuleBase" id="RU363130"/>
    </source>
</evidence>
<evidence type="ECO:0000256" key="11">
    <source>
        <dbReference type="SAM" id="MobiDB-lite"/>
    </source>
</evidence>
<evidence type="ECO:0000256" key="5">
    <source>
        <dbReference type="ARBA" id="ARBA00022792"/>
    </source>
</evidence>
<keyword evidence="13" id="KW-1185">Reference proteome</keyword>
<dbReference type="PANTHER" id="PTHR12743">
    <property type="entry name" value="CYTOCHROME C1 HEME LYASE"/>
    <property type="match status" value="1"/>
</dbReference>
<feature type="compositionally biased region" description="Polar residues" evidence="11">
    <location>
        <begin position="36"/>
        <end position="48"/>
    </location>
</feature>
<keyword evidence="3 10" id="KW-0349">Heme</keyword>
<organism evidence="12 13">
    <name type="scientific">Drechslerella stenobrocha 248</name>
    <dbReference type="NCBI Taxonomy" id="1043628"/>
    <lineage>
        <taxon>Eukaryota</taxon>
        <taxon>Fungi</taxon>
        <taxon>Dikarya</taxon>
        <taxon>Ascomycota</taxon>
        <taxon>Pezizomycotina</taxon>
        <taxon>Orbiliomycetes</taxon>
        <taxon>Orbiliales</taxon>
        <taxon>Orbiliaceae</taxon>
        <taxon>Drechslerella</taxon>
    </lineage>
</organism>
<proteinExistence type="inferred from homology"/>
<feature type="region of interest" description="Disordered" evidence="11">
    <location>
        <begin position="1"/>
        <end position="80"/>
    </location>
</feature>
<dbReference type="AlphaFoldDB" id="W7HNS7"/>
<evidence type="ECO:0000256" key="7">
    <source>
        <dbReference type="ARBA" id="ARBA00023128"/>
    </source>
</evidence>
<sequence length="229" mass="25784">MASDKSSGRGQASADSCPVDHSTRAAWLQQQQQQQPAKTQSAVSSSLNTDREVSSIPRANLAGSNYESPNPHAASSVSPSSKNWIYPSEKMFFEAMQRKDWGPKAEDMRMIVPIHNAVNERAWAEIKEWERGRGSEKCGGPKLVSFSGDASKLSPKARLLLIIGYQAPFDRHDWTIDRCGTNVEYIIDFYSGRRDPARPNAPSFYLDVRPKLTFEGARMRVQRWLSSWF</sequence>
<evidence type="ECO:0000256" key="6">
    <source>
        <dbReference type="ARBA" id="ARBA00023004"/>
    </source>
</evidence>
<dbReference type="OrthoDB" id="4243at2759"/>
<evidence type="ECO:0000256" key="8">
    <source>
        <dbReference type="ARBA" id="ARBA00023136"/>
    </source>
</evidence>
<comment type="catalytic activity">
    <reaction evidence="10">
        <text>holo-[cytochrome c] = apo-[cytochrome c] + heme b</text>
        <dbReference type="Rhea" id="RHEA:22648"/>
        <dbReference type="Rhea" id="RHEA-COMP:10725"/>
        <dbReference type="Rhea" id="RHEA-COMP:10726"/>
        <dbReference type="ChEBI" id="CHEBI:29950"/>
        <dbReference type="ChEBI" id="CHEBI:60344"/>
        <dbReference type="ChEBI" id="CHEBI:83739"/>
        <dbReference type="EC" id="4.4.1.17"/>
    </reaction>
</comment>
<dbReference type="Proteomes" id="UP000024837">
    <property type="component" value="Unassembled WGS sequence"/>
</dbReference>
<dbReference type="EMBL" id="KI966424">
    <property type="protein sequence ID" value="EWC45736.1"/>
    <property type="molecule type" value="Genomic_DNA"/>
</dbReference>
<evidence type="ECO:0000256" key="1">
    <source>
        <dbReference type="ARBA" id="ARBA00004273"/>
    </source>
</evidence>
<dbReference type="Pfam" id="PF01265">
    <property type="entry name" value="Cyto_heme_lyase"/>
    <property type="match status" value="1"/>
</dbReference>
<dbReference type="PROSITE" id="PS00822">
    <property type="entry name" value="CYTO_HEME_LYASE_2"/>
    <property type="match status" value="1"/>
</dbReference>
<keyword evidence="6 10" id="KW-0408">Iron</keyword>
<comment type="function">
    <text evidence="10">Lyase that catalyzes the covalent linking of the heme group to the cytochrome C apoprotein to produce the mature functional cytochrome.</text>
</comment>
<comment type="similarity">
    <text evidence="2 10">Belongs to the cytochrome c-type heme lyase family.</text>
</comment>
<dbReference type="PANTHER" id="PTHR12743:SF0">
    <property type="entry name" value="HOLOCYTOCHROME C-TYPE SYNTHASE"/>
    <property type="match status" value="1"/>
</dbReference>